<dbReference type="InterPro" id="IPR008969">
    <property type="entry name" value="CarboxyPept-like_regulatory"/>
</dbReference>
<dbReference type="SUPFAM" id="SSF49464">
    <property type="entry name" value="Carboxypeptidase regulatory domain-like"/>
    <property type="match status" value="1"/>
</dbReference>
<evidence type="ECO:0000256" key="2">
    <source>
        <dbReference type="ARBA" id="ARBA00022448"/>
    </source>
</evidence>
<dbReference type="InterPro" id="IPR012910">
    <property type="entry name" value="Plug_dom"/>
</dbReference>
<keyword evidence="6 7" id="KW-0998">Cell outer membrane</keyword>
<gene>
    <name evidence="9" type="ORF">DWW18_17190</name>
</gene>
<keyword evidence="5 7" id="KW-0472">Membrane</keyword>
<dbReference type="InterPro" id="IPR023997">
    <property type="entry name" value="TonB-dep_OMP_SusC/RagA_CS"/>
</dbReference>
<dbReference type="PROSITE" id="PS52016">
    <property type="entry name" value="TONB_DEPENDENT_REC_3"/>
    <property type="match status" value="1"/>
</dbReference>
<evidence type="ECO:0000256" key="7">
    <source>
        <dbReference type="PROSITE-ProRule" id="PRU01360"/>
    </source>
</evidence>
<dbReference type="InterPro" id="IPR036942">
    <property type="entry name" value="Beta-barrel_TonB_sf"/>
</dbReference>
<dbReference type="Gene3D" id="3.55.50.30">
    <property type="match status" value="1"/>
</dbReference>
<sequence>MRIPPHGVKKFLHQMKFTLLFVMLFCFYAEASSQKVTLKVKNMDLYSVLLQLKNQTGVRILYDADYTKQIKCTDATFFEKDIKDVLSQLLNNTKLVYKEVNGTFVISKASEQEDKTVKLAGTVKDIQGTPLPGVTVVIKGTTIGVSTDAQGNFTLNVKEQEKITLVFSFVGMKTKEVVATPNKAMTITLEEDTQTIEEVVITGYQVVDKRKNTSAITSVKAADIMRPGITTIDQMLEGQIPDLISMTNSGEIGVAPKLRIRGTSTLIGNREPLWVIDGIVQQDPVNISPEELNNPDYINRIGNAISGLNPQDIERIDVLKDASATALYGTKAANGVIVITTKRGHIGAPMVSYNMTGTFKFRPRYSDRHIDVMTSKERVQFSRDLLNSNYNFSGNVSLVGYEYLYEQLYARQISYQEFEEQVAKMESLNTDWFSALGNDVFSSQHTISLTGGSDMIRYYASIGYTDDNDVVKSNRNDRYTAKLNLDIHFSEKFSTSLGIDGSKSSQKYYQSELAPIDYAYNTSRTIPLYNEDGTLHYYQKPQAGRYYNFNILNELANSGCEQEGSSLAFQANLLYKPLAWLRVNGILAYSVSNTEIDSYWGAETHHVASMRRGEFGGEIDAEESELPAGGELKQQSSRNESVTARLQLDANKYFGLAEEHNINASLGFEASSTKYVGTEITNRGYYPDRGLQFATFEQGVYPVFDAWLLANRPILTDNLTNLIAVYASISYSYRNWITLNANARYDGSNRFGSQSNDKLLPVWSASLSYNPLEQFQATGFFDFLQLKFSYGYQGNMLEGQSPEMIIKKLPLDDYYHELVSEVSIYPNPDLQWERTSSLNAGIEFSILDHRLMVSSDFYYKKTKDAFMAKKISGVNGMDSYTVNSGKILNRGYNVSLTMTPVQFKDFRWSLSTSISKTFNRVETKPSTDQYDVEHFLDGTVITKGNPVNTFFSYRFKGLSPVDGGPLFYDYKENPERLYGKNKHDIFTTVLEASGSREPKLSGGINNTFTYKNFRLNVTLSYSLGAKTRLFKLFDNQNFNPEQNVNRAFLKRWQRPGDEMYTDIPVIINGGNRTYDIHWSKYSDLLPSFGGSAWEMYNYSNIRIVSANYLKCTTMSLTYAFPSELISKWKLQRLELSLSSTNPFIFCSSKLKGQTPTQGGFSTIQLSERPTFSFGLYVSF</sequence>
<evidence type="ECO:0000256" key="4">
    <source>
        <dbReference type="ARBA" id="ARBA00022692"/>
    </source>
</evidence>
<evidence type="ECO:0000256" key="6">
    <source>
        <dbReference type="ARBA" id="ARBA00023237"/>
    </source>
</evidence>
<organism evidence="9 10">
    <name type="scientific">Butyricimonas virosa</name>
    <dbReference type="NCBI Taxonomy" id="544645"/>
    <lineage>
        <taxon>Bacteria</taxon>
        <taxon>Pseudomonadati</taxon>
        <taxon>Bacteroidota</taxon>
        <taxon>Bacteroidia</taxon>
        <taxon>Bacteroidales</taxon>
        <taxon>Odoribacteraceae</taxon>
        <taxon>Butyricimonas</taxon>
    </lineage>
</organism>
<comment type="subcellular location">
    <subcellularLocation>
        <location evidence="1 7">Cell outer membrane</location>
        <topology evidence="1 7">Multi-pass membrane protein</topology>
    </subcellularLocation>
</comment>
<dbReference type="Pfam" id="PF07715">
    <property type="entry name" value="Plug"/>
    <property type="match status" value="1"/>
</dbReference>
<dbReference type="Gene3D" id="2.60.40.1120">
    <property type="entry name" value="Carboxypeptidase-like, regulatory domain"/>
    <property type="match status" value="1"/>
</dbReference>
<evidence type="ECO:0000313" key="10">
    <source>
        <dbReference type="Proteomes" id="UP000283589"/>
    </source>
</evidence>
<dbReference type="AlphaFoldDB" id="A0A412WW03"/>
<dbReference type="Proteomes" id="UP000283589">
    <property type="component" value="Unassembled WGS sequence"/>
</dbReference>
<keyword evidence="2 7" id="KW-0813">Transport</keyword>
<comment type="similarity">
    <text evidence="7">Belongs to the TonB-dependent receptor family.</text>
</comment>
<reference evidence="9 10" key="1">
    <citation type="submission" date="2018-08" db="EMBL/GenBank/DDBJ databases">
        <title>A genome reference for cultivated species of the human gut microbiota.</title>
        <authorList>
            <person name="Zou Y."/>
            <person name="Xue W."/>
            <person name="Luo G."/>
        </authorList>
    </citation>
    <scope>NUCLEOTIDE SEQUENCE [LARGE SCALE GENOMIC DNA]</scope>
    <source>
        <strain evidence="9 10">AF14-49</strain>
    </source>
</reference>
<dbReference type="Gene3D" id="2.40.170.20">
    <property type="entry name" value="TonB-dependent receptor, beta-barrel domain"/>
    <property type="match status" value="1"/>
</dbReference>
<dbReference type="InterPro" id="IPR023996">
    <property type="entry name" value="TonB-dep_OMP_SusC/RagA"/>
</dbReference>
<dbReference type="NCBIfam" id="TIGR04056">
    <property type="entry name" value="OMP_RagA_SusC"/>
    <property type="match status" value="1"/>
</dbReference>
<dbReference type="EMBL" id="QRZA01000031">
    <property type="protein sequence ID" value="RGV31556.1"/>
    <property type="molecule type" value="Genomic_DNA"/>
</dbReference>
<evidence type="ECO:0000256" key="1">
    <source>
        <dbReference type="ARBA" id="ARBA00004571"/>
    </source>
</evidence>
<dbReference type="Gene3D" id="2.170.130.10">
    <property type="entry name" value="TonB-dependent receptor, plug domain"/>
    <property type="match status" value="1"/>
</dbReference>
<dbReference type="STRING" id="1121130.GCA_000519105_03300"/>
<dbReference type="InterPro" id="IPR039426">
    <property type="entry name" value="TonB-dep_rcpt-like"/>
</dbReference>
<dbReference type="SUPFAM" id="SSF56935">
    <property type="entry name" value="Porins"/>
    <property type="match status" value="1"/>
</dbReference>
<comment type="caution">
    <text evidence="9">The sequence shown here is derived from an EMBL/GenBank/DDBJ whole genome shotgun (WGS) entry which is preliminary data.</text>
</comment>
<dbReference type="InterPro" id="IPR037066">
    <property type="entry name" value="Plug_dom_sf"/>
</dbReference>
<keyword evidence="3 7" id="KW-1134">Transmembrane beta strand</keyword>
<dbReference type="GO" id="GO:0009279">
    <property type="term" value="C:cell outer membrane"/>
    <property type="evidence" value="ECO:0007669"/>
    <property type="project" value="UniProtKB-SubCell"/>
</dbReference>
<evidence type="ECO:0000259" key="8">
    <source>
        <dbReference type="Pfam" id="PF07715"/>
    </source>
</evidence>
<evidence type="ECO:0000256" key="3">
    <source>
        <dbReference type="ARBA" id="ARBA00022452"/>
    </source>
</evidence>
<proteinExistence type="inferred from homology"/>
<protein>
    <submittedName>
        <fullName evidence="9">SusC/RagA family TonB-linked outer membrane protein</fullName>
    </submittedName>
</protein>
<dbReference type="Pfam" id="PF13715">
    <property type="entry name" value="CarbopepD_reg_2"/>
    <property type="match status" value="1"/>
</dbReference>
<feature type="domain" description="TonB-dependent receptor plug" evidence="8">
    <location>
        <begin position="208"/>
        <end position="336"/>
    </location>
</feature>
<name>A0A412WW03_9BACT</name>
<evidence type="ECO:0000313" key="9">
    <source>
        <dbReference type="EMBL" id="RGV31556.1"/>
    </source>
</evidence>
<accession>A0A412WW03</accession>
<keyword evidence="4 7" id="KW-0812">Transmembrane</keyword>
<evidence type="ECO:0000256" key="5">
    <source>
        <dbReference type="ARBA" id="ARBA00023136"/>
    </source>
</evidence>
<dbReference type="NCBIfam" id="TIGR04057">
    <property type="entry name" value="SusC_RagA_signa"/>
    <property type="match status" value="1"/>
</dbReference>